<dbReference type="AlphaFoldDB" id="A0A1Y6CR60"/>
<name>A0A1Y6CR60_9BACT</name>
<dbReference type="Proteomes" id="UP000192907">
    <property type="component" value="Unassembled WGS sequence"/>
</dbReference>
<sequence length="481" mass="55271">MTCQSSQSTILKNRYIVTETKKYVSLDPLDGDSTVNLPVFDMIYAKPIEVGQDEQLYSLVLKSFRYDIEHRIVELVVKNNIFFSDGSLITTEDVAFSILRMALTRPKFPMIRDIVGLQSWAESSNPLEIYPQGISIENRRIRIKFSKEVRRPLSRLALQLFSIIPKRCVDLRRNTLVCDEIPTSGLYTIEDEGSSYISFVKRWSALPGLAENIVFEYSNLSQASEVSSGSNLRKVIATNESIVWPRSFAYFYEKGFHLTLRPKSRFDLLYLNPDKEIFASNDNRSVFKKVFYEKLSEVGLDDDIEGSIFTSIMPGYLPLKDLAKGLDKEKVNFVKADKVIYWSSRLPENSPGLKAVKLTLDEFGLKGVRDDRNFDLQLGSTGFWPIDPMGDLQMLFTPGLHKSLEAIARDPMMQKKIEDLQDLDGETLDEEAKKFSRYMFDKGIFNVYKYNQRLYLTNFEPRVSLVTVATSPWQFFVTNDE</sequence>
<evidence type="ECO:0000313" key="1">
    <source>
        <dbReference type="EMBL" id="SMF84549.1"/>
    </source>
</evidence>
<dbReference type="STRING" id="1513793.SAMN06296036_1572"/>
<dbReference type="EMBL" id="FWZT01000057">
    <property type="protein sequence ID" value="SMF84549.1"/>
    <property type="molecule type" value="Genomic_DNA"/>
</dbReference>
<evidence type="ECO:0000313" key="2">
    <source>
        <dbReference type="Proteomes" id="UP000192907"/>
    </source>
</evidence>
<protein>
    <submittedName>
        <fullName evidence="1">ABC-type transport system, substrate-binding protein</fullName>
    </submittedName>
</protein>
<dbReference type="Gene3D" id="3.40.190.10">
    <property type="entry name" value="Periplasmic binding protein-like II"/>
    <property type="match status" value="1"/>
</dbReference>
<accession>A0A1Y6CR60</accession>
<gene>
    <name evidence="1" type="ORF">SAMN06296036_1572</name>
</gene>
<keyword evidence="2" id="KW-1185">Reference proteome</keyword>
<organism evidence="1 2">
    <name type="scientific">Pseudobacteriovorax antillogorgiicola</name>
    <dbReference type="NCBI Taxonomy" id="1513793"/>
    <lineage>
        <taxon>Bacteria</taxon>
        <taxon>Pseudomonadati</taxon>
        <taxon>Bdellovibrionota</taxon>
        <taxon>Oligoflexia</taxon>
        <taxon>Oligoflexales</taxon>
        <taxon>Pseudobacteriovoracaceae</taxon>
        <taxon>Pseudobacteriovorax</taxon>
    </lineage>
</organism>
<dbReference type="SUPFAM" id="SSF53850">
    <property type="entry name" value="Periplasmic binding protein-like II"/>
    <property type="match status" value="1"/>
</dbReference>
<proteinExistence type="predicted"/>
<reference evidence="2" key="1">
    <citation type="submission" date="2017-04" db="EMBL/GenBank/DDBJ databases">
        <authorList>
            <person name="Varghese N."/>
            <person name="Submissions S."/>
        </authorList>
    </citation>
    <scope>NUCLEOTIDE SEQUENCE [LARGE SCALE GENOMIC DNA]</scope>
    <source>
        <strain evidence="2">RKEM611</strain>
    </source>
</reference>